<sequence>MDDRSDMAMLRKSVARIEQRYRGSFEALYLQTGLSLVDNALKGGLRRGVLHEFLGNGHDRVLCARPTQFIAHVLSHAAGPVIWVTSPGEAPILNGLRQAGLSAERLLCIEVDPARMAATVEDVLRSQGVLAVIADMSMPLSLTASRRLALAGEAFGVTGFLLHRHEQIVPPSACWTRWRIAAAPSAPVRLGCRALLPFPEGLSLALLRHRGGDTLHWRVGTDHVTPSSFPLAAVLAHNALAQGASASRPNPASGVVWA</sequence>
<accession>A0ABT1CIE3</accession>
<keyword evidence="2" id="KW-1185">Reference proteome</keyword>
<name>A0ABT1CIE3_9PROT</name>
<evidence type="ECO:0000313" key="2">
    <source>
        <dbReference type="Proteomes" id="UP001523401"/>
    </source>
</evidence>
<comment type="caution">
    <text evidence="1">The sequence shown here is derived from an EMBL/GenBank/DDBJ whole genome shotgun (WGS) entry which is preliminary data.</text>
</comment>
<gene>
    <name evidence="1" type="ORF">NF685_06890</name>
</gene>
<dbReference type="InterPro" id="IPR027417">
    <property type="entry name" value="P-loop_NTPase"/>
</dbReference>
<proteinExistence type="predicted"/>
<dbReference type="Gene3D" id="3.40.50.300">
    <property type="entry name" value="P-loop containing nucleotide triphosphate hydrolases"/>
    <property type="match status" value="1"/>
</dbReference>
<dbReference type="EMBL" id="JAMXQU010000004">
    <property type="protein sequence ID" value="MCO6159749.1"/>
    <property type="molecule type" value="Genomic_DNA"/>
</dbReference>
<organism evidence="1 2">
    <name type="scientific">Asaia lannensis NBRC 102526</name>
    <dbReference type="NCBI Taxonomy" id="1307926"/>
    <lineage>
        <taxon>Bacteria</taxon>
        <taxon>Pseudomonadati</taxon>
        <taxon>Pseudomonadota</taxon>
        <taxon>Alphaproteobacteria</taxon>
        <taxon>Acetobacterales</taxon>
        <taxon>Acetobacteraceae</taxon>
        <taxon>Asaia</taxon>
    </lineage>
</organism>
<evidence type="ECO:0000313" key="1">
    <source>
        <dbReference type="EMBL" id="MCO6159749.1"/>
    </source>
</evidence>
<dbReference type="RefSeq" id="WP_252849094.1">
    <property type="nucleotide sequence ID" value="NZ_BAPW01000010.1"/>
</dbReference>
<evidence type="ECO:0008006" key="3">
    <source>
        <dbReference type="Google" id="ProtNLM"/>
    </source>
</evidence>
<dbReference type="SUPFAM" id="SSF52540">
    <property type="entry name" value="P-loop containing nucleoside triphosphate hydrolases"/>
    <property type="match status" value="1"/>
</dbReference>
<protein>
    <recommendedName>
        <fullName evidence="3">Protein ImuA</fullName>
    </recommendedName>
</protein>
<reference evidence="1 2" key="1">
    <citation type="submission" date="2022-06" db="EMBL/GenBank/DDBJ databases">
        <title>Whole-genome of Asaia lannensis strain LMG 27011T.</title>
        <authorList>
            <person name="Sombolestani A."/>
        </authorList>
    </citation>
    <scope>NUCLEOTIDE SEQUENCE [LARGE SCALE GENOMIC DNA]</scope>
    <source>
        <strain evidence="1 2">NBRC 102526</strain>
    </source>
</reference>
<dbReference type="Proteomes" id="UP001523401">
    <property type="component" value="Unassembled WGS sequence"/>
</dbReference>